<dbReference type="EMBL" id="HE575323">
    <property type="protein sequence ID" value="CCC93636.1"/>
    <property type="molecule type" value="Genomic_DNA"/>
</dbReference>
<name>G0UW70_TRYCI</name>
<organism evidence="2">
    <name type="scientific">Trypanosoma congolense (strain IL3000)</name>
    <dbReference type="NCBI Taxonomy" id="1068625"/>
    <lineage>
        <taxon>Eukaryota</taxon>
        <taxon>Discoba</taxon>
        <taxon>Euglenozoa</taxon>
        <taxon>Kinetoplastea</taxon>
        <taxon>Metakinetoplastina</taxon>
        <taxon>Trypanosomatida</taxon>
        <taxon>Trypanosomatidae</taxon>
        <taxon>Trypanosoma</taxon>
        <taxon>Nannomonas</taxon>
    </lineage>
</organism>
<dbReference type="InterPro" id="IPR043111">
    <property type="entry name" value="DB_JBP1_sf"/>
</dbReference>
<proteinExistence type="predicted"/>
<dbReference type="Gene3D" id="1.20.120.1440">
    <property type="entry name" value="JBP1, DNA-binding domain"/>
    <property type="match status" value="1"/>
</dbReference>
<accession>G0UW70</accession>
<gene>
    <name evidence="2" type="ORF">TCIL3000_10_3990</name>
</gene>
<reference evidence="2" key="1">
    <citation type="journal article" date="2012" name="Proc. Natl. Acad. Sci. U.S.A.">
        <title>Antigenic diversity is generated by distinct evolutionary mechanisms in African trypanosome species.</title>
        <authorList>
            <person name="Jackson A.P."/>
            <person name="Berry A."/>
            <person name="Aslett M."/>
            <person name="Allison H.C."/>
            <person name="Burton P."/>
            <person name="Vavrova-Anderson J."/>
            <person name="Brown R."/>
            <person name="Browne H."/>
            <person name="Corton N."/>
            <person name="Hauser H."/>
            <person name="Gamble J."/>
            <person name="Gilderthorp R."/>
            <person name="Marcello L."/>
            <person name="McQuillan J."/>
            <person name="Otto T.D."/>
            <person name="Quail M.A."/>
            <person name="Sanders M.J."/>
            <person name="van Tonder A."/>
            <person name="Ginger M.L."/>
            <person name="Field M.C."/>
            <person name="Barry J.D."/>
            <person name="Hertz-Fowler C."/>
            <person name="Berriman M."/>
        </authorList>
    </citation>
    <scope>NUCLEOTIDE SEQUENCE</scope>
    <source>
        <strain evidence="2">IL3000</strain>
    </source>
</reference>
<evidence type="ECO:0000256" key="1">
    <source>
        <dbReference type="SAM" id="MobiDB-lite"/>
    </source>
</evidence>
<dbReference type="VEuPathDB" id="TriTrypDB:TcIL3000_10_3990"/>
<dbReference type="AlphaFoldDB" id="G0UW70"/>
<protein>
    <submittedName>
        <fullName evidence="2">Uncharacterized protein</fullName>
    </submittedName>
</protein>
<feature type="region of interest" description="Disordered" evidence="1">
    <location>
        <begin position="469"/>
        <end position="498"/>
    </location>
</feature>
<sequence length="565" mass="63301">MAGNSGDMDAAMSTFDRGGVLEQGTLNSTCSYIKHNRELHFEKPDDSLLNIPLGTNNIVHFVATDYKRFPHGCYRTVDYFRAAAEAFLKQLRSEYARQCSRPQEGGSTNKRFTWSNKGPMAVCFAASCDMLKLLYEFILVGNERPEWDTIVDHFILFLISESQLPQNGVTETTYYTKYMDWCKGGTRYQNSNFKSNIRFPSAAQRRLAVEGYLRSGLWDTVAPQAVVLVARKAHTDKGNAADIVPTSETSTSGPPGSGPCVEDSAPYVDIVKRQNQQGSTKNVAAFANAVQLREMELSRFRWRIGLQKIVGGLSTSELPDERSKKVLSFVRLCEMSWNYDQLDIIMNIIVGSSENIQILFERYGGIVALRRLIGKIRQAEGAPSLLSFMLSLLNMKLKSWSAGSRQSWLHDDQGRNRGNLKWLRALDIIPSSKQVVWLELVTKLERKYVLPETKREVRQLTSGGVVSEACGESKSPLVGGEKSGESAPPPSKAHGTHFNDLPDAPWFSGRAEDRAIFLAQKLQYCNGRQSVWREAILKAIGGDRVDVLVPCWYNHYELLCVDPPS</sequence>
<evidence type="ECO:0000313" key="2">
    <source>
        <dbReference type="EMBL" id="CCC93636.1"/>
    </source>
</evidence>